<name>A0A8R7PEJ8_TRIUA</name>
<dbReference type="Gramene" id="TuG1812G0200002992.01.T01">
    <property type="protein sequence ID" value="TuG1812G0200002992.01.T01.cds241939"/>
    <property type="gene ID" value="TuG1812G0200002992.01"/>
</dbReference>
<proteinExistence type="predicted"/>
<protein>
    <submittedName>
        <fullName evidence="1">Uncharacterized protein</fullName>
    </submittedName>
</protein>
<evidence type="ECO:0000313" key="1">
    <source>
        <dbReference type="EnsemblPlants" id="TuG1812G0200002992.01.T01.cds241939"/>
    </source>
</evidence>
<dbReference type="Proteomes" id="UP000015106">
    <property type="component" value="Chromosome 2"/>
</dbReference>
<sequence>MMVSPAQSLSEAPLFHPWTDFSLSIQAISLALYQSGTGNYHFCLPQQWLAIRDIYPSELLSLYSELYTLPL</sequence>
<accession>A0A8R7PEJ8</accession>
<organism evidence="1 2">
    <name type="scientific">Triticum urartu</name>
    <name type="common">Red wild einkorn</name>
    <name type="synonym">Crithodium urartu</name>
    <dbReference type="NCBI Taxonomy" id="4572"/>
    <lineage>
        <taxon>Eukaryota</taxon>
        <taxon>Viridiplantae</taxon>
        <taxon>Streptophyta</taxon>
        <taxon>Embryophyta</taxon>
        <taxon>Tracheophyta</taxon>
        <taxon>Spermatophyta</taxon>
        <taxon>Magnoliopsida</taxon>
        <taxon>Liliopsida</taxon>
        <taxon>Poales</taxon>
        <taxon>Poaceae</taxon>
        <taxon>BOP clade</taxon>
        <taxon>Pooideae</taxon>
        <taxon>Triticodae</taxon>
        <taxon>Triticeae</taxon>
        <taxon>Triticinae</taxon>
        <taxon>Triticum</taxon>
    </lineage>
</organism>
<reference evidence="1" key="3">
    <citation type="submission" date="2022-06" db="UniProtKB">
        <authorList>
            <consortium name="EnsemblPlants"/>
        </authorList>
    </citation>
    <scope>IDENTIFICATION</scope>
</reference>
<keyword evidence="2" id="KW-1185">Reference proteome</keyword>
<dbReference type="EnsemblPlants" id="TuG1812G0200002992.01.T01">
    <property type="protein sequence ID" value="TuG1812G0200002992.01.T01.cds241939"/>
    <property type="gene ID" value="TuG1812G0200002992.01"/>
</dbReference>
<evidence type="ECO:0000313" key="2">
    <source>
        <dbReference type="Proteomes" id="UP000015106"/>
    </source>
</evidence>
<dbReference type="AlphaFoldDB" id="A0A8R7PEJ8"/>
<reference evidence="1" key="2">
    <citation type="submission" date="2018-03" db="EMBL/GenBank/DDBJ databases">
        <title>The Triticum urartu genome reveals the dynamic nature of wheat genome evolution.</title>
        <authorList>
            <person name="Ling H."/>
            <person name="Ma B."/>
            <person name="Shi X."/>
            <person name="Liu H."/>
            <person name="Dong L."/>
            <person name="Sun H."/>
            <person name="Cao Y."/>
            <person name="Gao Q."/>
            <person name="Zheng S."/>
            <person name="Li Y."/>
            <person name="Yu Y."/>
            <person name="Du H."/>
            <person name="Qi M."/>
            <person name="Li Y."/>
            <person name="Yu H."/>
            <person name="Cui Y."/>
            <person name="Wang N."/>
            <person name="Chen C."/>
            <person name="Wu H."/>
            <person name="Zhao Y."/>
            <person name="Zhang J."/>
            <person name="Li Y."/>
            <person name="Zhou W."/>
            <person name="Zhang B."/>
            <person name="Hu W."/>
            <person name="Eijk M."/>
            <person name="Tang J."/>
            <person name="Witsenboer H."/>
            <person name="Zhao S."/>
            <person name="Li Z."/>
            <person name="Zhang A."/>
            <person name="Wang D."/>
            <person name="Liang C."/>
        </authorList>
    </citation>
    <scope>NUCLEOTIDE SEQUENCE [LARGE SCALE GENOMIC DNA]</scope>
    <source>
        <strain evidence="1">cv. G1812</strain>
    </source>
</reference>
<reference evidence="2" key="1">
    <citation type="journal article" date="2013" name="Nature">
        <title>Draft genome of the wheat A-genome progenitor Triticum urartu.</title>
        <authorList>
            <person name="Ling H.Q."/>
            <person name="Zhao S."/>
            <person name="Liu D."/>
            <person name="Wang J."/>
            <person name="Sun H."/>
            <person name="Zhang C."/>
            <person name="Fan H."/>
            <person name="Li D."/>
            <person name="Dong L."/>
            <person name="Tao Y."/>
            <person name="Gao C."/>
            <person name="Wu H."/>
            <person name="Li Y."/>
            <person name="Cui Y."/>
            <person name="Guo X."/>
            <person name="Zheng S."/>
            <person name="Wang B."/>
            <person name="Yu K."/>
            <person name="Liang Q."/>
            <person name="Yang W."/>
            <person name="Lou X."/>
            <person name="Chen J."/>
            <person name="Feng M."/>
            <person name="Jian J."/>
            <person name="Zhang X."/>
            <person name="Luo G."/>
            <person name="Jiang Y."/>
            <person name="Liu J."/>
            <person name="Wang Z."/>
            <person name="Sha Y."/>
            <person name="Zhang B."/>
            <person name="Wu H."/>
            <person name="Tang D."/>
            <person name="Shen Q."/>
            <person name="Xue P."/>
            <person name="Zou S."/>
            <person name="Wang X."/>
            <person name="Liu X."/>
            <person name="Wang F."/>
            <person name="Yang Y."/>
            <person name="An X."/>
            <person name="Dong Z."/>
            <person name="Zhang K."/>
            <person name="Zhang X."/>
            <person name="Luo M.C."/>
            <person name="Dvorak J."/>
            <person name="Tong Y."/>
            <person name="Wang J."/>
            <person name="Yang H."/>
            <person name="Li Z."/>
            <person name="Wang D."/>
            <person name="Zhang A."/>
            <person name="Wang J."/>
        </authorList>
    </citation>
    <scope>NUCLEOTIDE SEQUENCE</scope>
    <source>
        <strain evidence="2">cv. G1812</strain>
    </source>
</reference>